<evidence type="ECO:0000313" key="1">
    <source>
        <dbReference type="EMBL" id="KAK3683973.1"/>
    </source>
</evidence>
<name>A0AAE0X3D4_9PEZI</name>
<dbReference type="Proteomes" id="UP001270362">
    <property type="component" value="Unassembled WGS sequence"/>
</dbReference>
<reference evidence="1" key="2">
    <citation type="submission" date="2023-06" db="EMBL/GenBank/DDBJ databases">
        <authorList>
            <consortium name="Lawrence Berkeley National Laboratory"/>
            <person name="Haridas S."/>
            <person name="Hensen N."/>
            <person name="Bonometti L."/>
            <person name="Westerberg I."/>
            <person name="Brannstrom I.O."/>
            <person name="Guillou S."/>
            <person name="Cros-Aarteil S."/>
            <person name="Calhoun S."/>
            <person name="Kuo A."/>
            <person name="Mondo S."/>
            <person name="Pangilinan J."/>
            <person name="Riley R."/>
            <person name="Labutti K."/>
            <person name="Andreopoulos B."/>
            <person name="Lipzen A."/>
            <person name="Chen C."/>
            <person name="Yanf M."/>
            <person name="Daum C."/>
            <person name="Ng V."/>
            <person name="Clum A."/>
            <person name="Steindorff A."/>
            <person name="Ohm R."/>
            <person name="Martin F."/>
            <person name="Silar P."/>
            <person name="Natvig D."/>
            <person name="Lalanne C."/>
            <person name="Gautier V."/>
            <person name="Ament-Velasquez S.L."/>
            <person name="Kruys A."/>
            <person name="Hutchinson M.I."/>
            <person name="Powell A.J."/>
            <person name="Barry K."/>
            <person name="Miller A.N."/>
            <person name="Grigoriev I.V."/>
            <person name="Debuchy R."/>
            <person name="Gladieux P."/>
            <person name="Thoren M.H."/>
            <person name="Johannesson H."/>
        </authorList>
    </citation>
    <scope>NUCLEOTIDE SEQUENCE</scope>
    <source>
        <strain evidence="1">CBS 314.62</strain>
    </source>
</reference>
<keyword evidence="2" id="KW-1185">Reference proteome</keyword>
<evidence type="ECO:0000313" key="2">
    <source>
        <dbReference type="Proteomes" id="UP001270362"/>
    </source>
</evidence>
<protein>
    <submittedName>
        <fullName evidence="1">Uncharacterized protein</fullName>
    </submittedName>
</protein>
<proteinExistence type="predicted"/>
<organism evidence="1 2">
    <name type="scientific">Podospora appendiculata</name>
    <dbReference type="NCBI Taxonomy" id="314037"/>
    <lineage>
        <taxon>Eukaryota</taxon>
        <taxon>Fungi</taxon>
        <taxon>Dikarya</taxon>
        <taxon>Ascomycota</taxon>
        <taxon>Pezizomycotina</taxon>
        <taxon>Sordariomycetes</taxon>
        <taxon>Sordariomycetidae</taxon>
        <taxon>Sordariales</taxon>
        <taxon>Podosporaceae</taxon>
        <taxon>Podospora</taxon>
    </lineage>
</organism>
<sequence length="236" mass="26379">MPCQGSFRTSSRLQNPLKVGVSPCAWVQTDVGAFQSALPAASVKLNRSFPFASPITACQRDLSSVTHRADSFQIQLALHVSLSSTRGGQGRMEARHCRPNQPGHCMTFIAQLAWSGCVLCARTQNSQKTQPPTHLSPPVRRMGGQHRIDCRWSRITDHGRRMSRAQRLHLSLHCPSISYGLCRATIEQPRQTYTPGTTEEMNKKALPSLYYVHEEHIWKEKRGIPKALINNIVTQG</sequence>
<reference evidence="1" key="1">
    <citation type="journal article" date="2023" name="Mol. Phylogenet. Evol.">
        <title>Genome-scale phylogeny and comparative genomics of the fungal order Sordariales.</title>
        <authorList>
            <person name="Hensen N."/>
            <person name="Bonometti L."/>
            <person name="Westerberg I."/>
            <person name="Brannstrom I.O."/>
            <person name="Guillou S."/>
            <person name="Cros-Aarteil S."/>
            <person name="Calhoun S."/>
            <person name="Haridas S."/>
            <person name="Kuo A."/>
            <person name="Mondo S."/>
            <person name="Pangilinan J."/>
            <person name="Riley R."/>
            <person name="LaButti K."/>
            <person name="Andreopoulos B."/>
            <person name="Lipzen A."/>
            <person name="Chen C."/>
            <person name="Yan M."/>
            <person name="Daum C."/>
            <person name="Ng V."/>
            <person name="Clum A."/>
            <person name="Steindorff A."/>
            <person name="Ohm R.A."/>
            <person name="Martin F."/>
            <person name="Silar P."/>
            <person name="Natvig D.O."/>
            <person name="Lalanne C."/>
            <person name="Gautier V."/>
            <person name="Ament-Velasquez S.L."/>
            <person name="Kruys A."/>
            <person name="Hutchinson M.I."/>
            <person name="Powell A.J."/>
            <person name="Barry K."/>
            <person name="Miller A.N."/>
            <person name="Grigoriev I.V."/>
            <person name="Debuchy R."/>
            <person name="Gladieux P."/>
            <person name="Hiltunen Thoren M."/>
            <person name="Johannesson H."/>
        </authorList>
    </citation>
    <scope>NUCLEOTIDE SEQUENCE</scope>
    <source>
        <strain evidence="1">CBS 314.62</strain>
    </source>
</reference>
<gene>
    <name evidence="1" type="ORF">B0T22DRAFT_267254</name>
</gene>
<comment type="caution">
    <text evidence="1">The sequence shown here is derived from an EMBL/GenBank/DDBJ whole genome shotgun (WGS) entry which is preliminary data.</text>
</comment>
<dbReference type="EMBL" id="JAULSO010000004">
    <property type="protein sequence ID" value="KAK3683973.1"/>
    <property type="molecule type" value="Genomic_DNA"/>
</dbReference>
<dbReference type="AlphaFoldDB" id="A0AAE0X3D4"/>
<accession>A0AAE0X3D4</accession>